<evidence type="ECO:0000256" key="1">
    <source>
        <dbReference type="ARBA" id="ARBA00022500"/>
    </source>
</evidence>
<name>A0A917V6K3_9HYPH</name>
<feature type="compositionally biased region" description="Low complexity" evidence="7">
    <location>
        <begin position="159"/>
        <end position="170"/>
    </location>
</feature>
<dbReference type="GO" id="GO:0008984">
    <property type="term" value="F:protein-glutamate methylesterase activity"/>
    <property type="evidence" value="ECO:0007669"/>
    <property type="project" value="UniProtKB-UniRule"/>
</dbReference>
<dbReference type="EC" id="3.1.1.61" evidence="4"/>
<dbReference type="AlphaFoldDB" id="A0A917V6K3"/>
<evidence type="ECO:0000256" key="3">
    <source>
        <dbReference type="ARBA" id="ARBA00048267"/>
    </source>
</evidence>
<organism evidence="10 11">
    <name type="scientific">Salinarimonas ramus</name>
    <dbReference type="NCBI Taxonomy" id="690164"/>
    <lineage>
        <taxon>Bacteria</taxon>
        <taxon>Pseudomonadati</taxon>
        <taxon>Pseudomonadota</taxon>
        <taxon>Alphaproteobacteria</taxon>
        <taxon>Hyphomicrobiales</taxon>
        <taxon>Salinarimonadaceae</taxon>
        <taxon>Salinarimonas</taxon>
    </lineage>
</organism>
<dbReference type="Gene3D" id="3.40.50.180">
    <property type="entry name" value="Methylesterase CheB, C-terminal domain"/>
    <property type="match status" value="1"/>
</dbReference>
<keyword evidence="2 4" id="KW-0378">Hydrolase</keyword>
<accession>A0A917V6K3</accession>
<dbReference type="SUPFAM" id="SSF52172">
    <property type="entry name" value="CheY-like"/>
    <property type="match status" value="1"/>
</dbReference>
<dbReference type="PROSITE" id="PS50110">
    <property type="entry name" value="RESPONSE_REGULATORY"/>
    <property type="match status" value="1"/>
</dbReference>
<dbReference type="InterPro" id="IPR001789">
    <property type="entry name" value="Sig_transdc_resp-reg_receiver"/>
</dbReference>
<comment type="catalytic activity">
    <reaction evidence="3 4">
        <text>[protein]-L-glutamate 5-O-methyl ester + H2O = L-glutamyl-[protein] + methanol + H(+)</text>
        <dbReference type="Rhea" id="RHEA:23236"/>
        <dbReference type="Rhea" id="RHEA-COMP:10208"/>
        <dbReference type="Rhea" id="RHEA-COMP:10311"/>
        <dbReference type="ChEBI" id="CHEBI:15377"/>
        <dbReference type="ChEBI" id="CHEBI:15378"/>
        <dbReference type="ChEBI" id="CHEBI:17790"/>
        <dbReference type="ChEBI" id="CHEBI:29973"/>
        <dbReference type="ChEBI" id="CHEBI:82795"/>
        <dbReference type="EC" id="3.1.1.61"/>
    </reaction>
</comment>
<evidence type="ECO:0000313" key="10">
    <source>
        <dbReference type="EMBL" id="GGK44777.1"/>
    </source>
</evidence>
<comment type="caution">
    <text evidence="10">The sequence shown here is derived from an EMBL/GenBank/DDBJ whole genome shotgun (WGS) entry which is preliminary data.</text>
</comment>
<dbReference type="Proteomes" id="UP000600449">
    <property type="component" value="Unassembled WGS sequence"/>
</dbReference>
<comment type="function">
    <text evidence="4">Involved in chemotaxis. Part of a chemotaxis signal transduction system that modulates chemotaxis in response to various stimuli. Catalyzes the demethylation of specific methylglutamate residues introduced into the chemoreceptors (methyl-accepting chemotaxis proteins or MCP) by CheR. Also mediates the irreversible deamidation of specific glutamine residues to glutamic acid.</text>
</comment>
<sequence>MSSALASTSHNAPPQAARVMIVDDSVVVRGLTSRWLEEAGFVVAATCSNGKVAVDQVERARPDIIVLDIEMPEMDGLEALPLLLAKAPKATIIVISTLTQRNAQVSLKCLSMGATDYLPKPESHRGVTTSTTFRAELIAKVQGLAARHRRGPAAPAPGPTLRSAPAAAPSAPTYARAPVVGQIRPAPEAAQARMQTTRVVVRPRMGLVHPKALLVGASTGGPRAVGEMLAALAPSLKSVPVLIVQHMPPIFTAVFAEHLGAQTKMPAAEGRDGEKLEPGRIYVAPGGKHMGLRKDATGAVHVRIDDGPPENFCKPAVDVLFRDAAAVYGSSALSVVLTGMGSDGTIGAKALVGAGGLVYAQDEATSTVWGMPGSIAKAGLAHEILPLPALAPALKSIITGGAA</sequence>
<dbReference type="CDD" id="cd17541">
    <property type="entry name" value="REC_CheB-like"/>
    <property type="match status" value="1"/>
</dbReference>
<dbReference type="SMART" id="SM00448">
    <property type="entry name" value="REC"/>
    <property type="match status" value="1"/>
</dbReference>
<evidence type="ECO:0000259" key="8">
    <source>
        <dbReference type="PROSITE" id="PS50110"/>
    </source>
</evidence>
<dbReference type="InterPro" id="IPR000673">
    <property type="entry name" value="Sig_transdc_resp-reg_Me-estase"/>
</dbReference>
<keyword evidence="4 6" id="KW-0597">Phosphoprotein</keyword>
<dbReference type="PANTHER" id="PTHR42872:SF3">
    <property type="entry name" value="PROTEIN-GLUTAMATE METHYLESTERASE_PROTEIN-GLUTAMINE GLUTAMINASE 1"/>
    <property type="match status" value="1"/>
</dbReference>
<dbReference type="GO" id="GO:0000156">
    <property type="term" value="F:phosphorelay response regulator activity"/>
    <property type="evidence" value="ECO:0007669"/>
    <property type="project" value="InterPro"/>
</dbReference>
<feature type="active site" evidence="4 5">
    <location>
        <position position="343"/>
    </location>
</feature>
<feature type="modified residue" description="4-aspartylphosphate" evidence="4 6">
    <location>
        <position position="68"/>
    </location>
</feature>
<dbReference type="SUPFAM" id="SSF52738">
    <property type="entry name" value="Methylesterase CheB, C-terminal domain"/>
    <property type="match status" value="1"/>
</dbReference>
<dbReference type="PROSITE" id="PS50122">
    <property type="entry name" value="CHEB"/>
    <property type="match status" value="1"/>
</dbReference>
<dbReference type="EC" id="3.5.1.44" evidence="4"/>
<dbReference type="RefSeq" id="WP_188914546.1">
    <property type="nucleotide sequence ID" value="NZ_BMMF01000011.1"/>
</dbReference>
<dbReference type="Gene3D" id="3.40.50.2300">
    <property type="match status" value="1"/>
</dbReference>
<evidence type="ECO:0000256" key="4">
    <source>
        <dbReference type="HAMAP-Rule" id="MF_00099"/>
    </source>
</evidence>
<dbReference type="GO" id="GO:0050568">
    <property type="term" value="F:protein-glutamine glutaminase activity"/>
    <property type="evidence" value="ECO:0007669"/>
    <property type="project" value="UniProtKB-UniRule"/>
</dbReference>
<comment type="subcellular location">
    <subcellularLocation>
        <location evidence="4">Cytoplasm</location>
    </subcellularLocation>
</comment>
<dbReference type="NCBIfam" id="NF001965">
    <property type="entry name" value="PRK00742.1"/>
    <property type="match status" value="1"/>
</dbReference>
<dbReference type="InterPro" id="IPR011006">
    <property type="entry name" value="CheY-like_superfamily"/>
</dbReference>
<keyword evidence="11" id="KW-1185">Reference proteome</keyword>
<protein>
    <recommendedName>
        <fullName evidence="4">Protein-glutamate methylesterase/protein-glutamine glutaminase</fullName>
        <ecNumber evidence="4">3.1.1.61</ecNumber>
        <ecNumber evidence="4">3.5.1.44</ecNumber>
    </recommendedName>
</protein>
<keyword evidence="1 4" id="KW-0145">Chemotaxis</keyword>
<dbReference type="GO" id="GO:0005737">
    <property type="term" value="C:cytoplasm"/>
    <property type="evidence" value="ECO:0007669"/>
    <property type="project" value="UniProtKB-SubCell"/>
</dbReference>
<keyword evidence="4" id="KW-0963">Cytoplasm</keyword>
<comment type="domain">
    <text evidence="4">Contains a C-terminal catalytic domain, and an N-terminal region which modulates catalytic activity.</text>
</comment>
<dbReference type="PIRSF" id="PIRSF000876">
    <property type="entry name" value="RR_chemtxs_CheB"/>
    <property type="match status" value="1"/>
</dbReference>
<dbReference type="PANTHER" id="PTHR42872">
    <property type="entry name" value="PROTEIN-GLUTAMATE METHYLESTERASE/PROTEIN-GLUTAMINE GLUTAMINASE"/>
    <property type="match status" value="1"/>
</dbReference>
<feature type="active site" evidence="4 5">
    <location>
        <position position="246"/>
    </location>
</feature>
<comment type="similarity">
    <text evidence="4">Belongs to the CheB family.</text>
</comment>
<dbReference type="GO" id="GO:0006935">
    <property type="term" value="P:chemotaxis"/>
    <property type="evidence" value="ECO:0007669"/>
    <property type="project" value="UniProtKB-UniRule"/>
</dbReference>
<feature type="domain" description="CheB-type methylesterase" evidence="9">
    <location>
        <begin position="203"/>
        <end position="401"/>
    </location>
</feature>
<dbReference type="InterPro" id="IPR008248">
    <property type="entry name" value="CheB-like"/>
</dbReference>
<comment type="PTM">
    <text evidence="4">Phosphorylated by CheA. Phosphorylation of the N-terminal regulatory domain activates the methylesterase activity.</text>
</comment>
<gene>
    <name evidence="10" type="primary">cheB2</name>
    <name evidence="4" type="synonym">cheB</name>
    <name evidence="10" type="ORF">GCM10011322_34940</name>
</gene>
<feature type="active site" evidence="4 5">
    <location>
        <position position="218"/>
    </location>
</feature>
<feature type="region of interest" description="Disordered" evidence="7">
    <location>
        <begin position="147"/>
        <end position="170"/>
    </location>
</feature>
<comment type="catalytic activity">
    <reaction evidence="4">
        <text>L-glutaminyl-[protein] + H2O = L-glutamyl-[protein] + NH4(+)</text>
        <dbReference type="Rhea" id="RHEA:16441"/>
        <dbReference type="Rhea" id="RHEA-COMP:10207"/>
        <dbReference type="Rhea" id="RHEA-COMP:10208"/>
        <dbReference type="ChEBI" id="CHEBI:15377"/>
        <dbReference type="ChEBI" id="CHEBI:28938"/>
        <dbReference type="ChEBI" id="CHEBI:29973"/>
        <dbReference type="ChEBI" id="CHEBI:30011"/>
        <dbReference type="EC" id="3.5.1.44"/>
    </reaction>
</comment>
<dbReference type="CDD" id="cd16432">
    <property type="entry name" value="CheB_Rec"/>
    <property type="match status" value="1"/>
</dbReference>
<feature type="domain" description="Response regulatory" evidence="8">
    <location>
        <begin position="18"/>
        <end position="135"/>
    </location>
</feature>
<evidence type="ECO:0000256" key="2">
    <source>
        <dbReference type="ARBA" id="ARBA00022801"/>
    </source>
</evidence>
<evidence type="ECO:0000256" key="6">
    <source>
        <dbReference type="PROSITE-ProRule" id="PRU00169"/>
    </source>
</evidence>
<dbReference type="Pfam" id="PF00072">
    <property type="entry name" value="Response_reg"/>
    <property type="match status" value="1"/>
</dbReference>
<evidence type="ECO:0000259" key="9">
    <source>
        <dbReference type="PROSITE" id="PS50122"/>
    </source>
</evidence>
<dbReference type="InterPro" id="IPR035909">
    <property type="entry name" value="CheB_C"/>
</dbReference>
<dbReference type="Pfam" id="PF01339">
    <property type="entry name" value="CheB_methylest"/>
    <property type="match status" value="1"/>
</dbReference>
<evidence type="ECO:0000313" key="11">
    <source>
        <dbReference type="Proteomes" id="UP000600449"/>
    </source>
</evidence>
<reference evidence="10 11" key="1">
    <citation type="journal article" date="2014" name="Int. J. Syst. Evol. Microbiol.">
        <title>Complete genome sequence of Corynebacterium casei LMG S-19264T (=DSM 44701T), isolated from a smear-ripened cheese.</title>
        <authorList>
            <consortium name="US DOE Joint Genome Institute (JGI-PGF)"/>
            <person name="Walter F."/>
            <person name="Albersmeier A."/>
            <person name="Kalinowski J."/>
            <person name="Ruckert C."/>
        </authorList>
    </citation>
    <scope>NUCLEOTIDE SEQUENCE [LARGE SCALE GENOMIC DNA]</scope>
    <source>
        <strain evidence="10 11">CGMCC 1.9161</strain>
    </source>
</reference>
<evidence type="ECO:0000256" key="7">
    <source>
        <dbReference type="SAM" id="MobiDB-lite"/>
    </source>
</evidence>
<evidence type="ECO:0000256" key="5">
    <source>
        <dbReference type="PROSITE-ProRule" id="PRU00050"/>
    </source>
</evidence>
<proteinExistence type="inferred from homology"/>
<dbReference type="EMBL" id="BMMF01000011">
    <property type="protein sequence ID" value="GGK44777.1"/>
    <property type="molecule type" value="Genomic_DNA"/>
</dbReference>
<dbReference type="HAMAP" id="MF_00099">
    <property type="entry name" value="CheB_chemtxs"/>
    <property type="match status" value="1"/>
</dbReference>